<gene>
    <name evidence="1" type="ORF">SAMN02787144_102943</name>
</gene>
<proteinExistence type="predicted"/>
<organism evidence="1 2">
    <name type="scientific">Streptomyces atratus</name>
    <dbReference type="NCBI Taxonomy" id="1893"/>
    <lineage>
        <taxon>Bacteria</taxon>
        <taxon>Bacillati</taxon>
        <taxon>Actinomycetota</taxon>
        <taxon>Actinomycetes</taxon>
        <taxon>Kitasatosporales</taxon>
        <taxon>Streptomycetaceae</taxon>
        <taxon>Streptomyces</taxon>
    </lineage>
</organism>
<evidence type="ECO:0000313" key="2">
    <source>
        <dbReference type="Proteomes" id="UP000181909"/>
    </source>
</evidence>
<accession>A0A1K2F2Y8</accession>
<dbReference type="Proteomes" id="UP000181909">
    <property type="component" value="Unassembled WGS sequence"/>
</dbReference>
<reference evidence="1 2" key="1">
    <citation type="submission" date="2016-11" db="EMBL/GenBank/DDBJ databases">
        <authorList>
            <person name="Jaros S."/>
            <person name="Januszkiewicz K."/>
            <person name="Wedrychowicz H."/>
        </authorList>
    </citation>
    <scope>NUCLEOTIDE SEQUENCE [LARGE SCALE GENOMIC DNA]</scope>
    <source>
        <strain evidence="1 2">OK807</strain>
    </source>
</reference>
<evidence type="ECO:0000313" key="1">
    <source>
        <dbReference type="EMBL" id="SFY42131.1"/>
    </source>
</evidence>
<sequence>MRQNRCAHPQKAPTTERLITQRLTVTQSLACEHTEHQVRSLRNREQRLKRLKLPIYDAHTRSHAHARMSPYT</sequence>
<protein>
    <submittedName>
        <fullName evidence="1">Uncharacterized protein</fullName>
    </submittedName>
</protein>
<dbReference type="EMBL" id="FPJO01000029">
    <property type="protein sequence ID" value="SFY42131.1"/>
    <property type="molecule type" value="Genomic_DNA"/>
</dbReference>
<dbReference type="AlphaFoldDB" id="A0A1K2F2Y8"/>
<name>A0A1K2F2Y8_STRAR</name>